<comment type="caution">
    <text evidence="3">The sequence shown here is derived from an EMBL/GenBank/DDBJ whole genome shotgun (WGS) entry which is preliminary data.</text>
</comment>
<keyword evidence="2" id="KW-0732">Signal</keyword>
<protein>
    <submittedName>
        <fullName evidence="3">Efflux RND transporter periplasmic adaptor subunit</fullName>
    </submittedName>
</protein>
<dbReference type="InterPro" id="IPR006143">
    <property type="entry name" value="RND_pump_MFP"/>
</dbReference>
<name>A0ABY2XPY2_9GAMM</name>
<dbReference type="Proteomes" id="UP000739180">
    <property type="component" value="Unassembled WGS sequence"/>
</dbReference>
<dbReference type="PANTHER" id="PTHR30469">
    <property type="entry name" value="MULTIDRUG RESISTANCE PROTEIN MDTA"/>
    <property type="match status" value="1"/>
</dbReference>
<organism evidence="3 4">
    <name type="scientific">Alloalcanivorax gelatiniphagus</name>
    <dbReference type="NCBI Taxonomy" id="1194167"/>
    <lineage>
        <taxon>Bacteria</taxon>
        <taxon>Pseudomonadati</taxon>
        <taxon>Pseudomonadota</taxon>
        <taxon>Gammaproteobacteria</taxon>
        <taxon>Oceanospirillales</taxon>
        <taxon>Alcanivoracaceae</taxon>
        <taxon>Alloalcanivorax</taxon>
    </lineage>
</organism>
<feature type="signal peptide" evidence="2">
    <location>
        <begin position="1"/>
        <end position="20"/>
    </location>
</feature>
<proteinExistence type="inferred from homology"/>
<evidence type="ECO:0000256" key="2">
    <source>
        <dbReference type="SAM" id="SignalP"/>
    </source>
</evidence>
<dbReference type="Gene3D" id="2.40.50.100">
    <property type="match status" value="1"/>
</dbReference>
<evidence type="ECO:0000313" key="3">
    <source>
        <dbReference type="EMBL" id="TMW13761.1"/>
    </source>
</evidence>
<feature type="chain" id="PRO_5045345768" evidence="2">
    <location>
        <begin position="21"/>
        <end position="253"/>
    </location>
</feature>
<evidence type="ECO:0000313" key="4">
    <source>
        <dbReference type="Proteomes" id="UP000739180"/>
    </source>
</evidence>
<gene>
    <name evidence="3" type="ORF">FGS76_06440</name>
</gene>
<accession>A0ABY2XPY2</accession>
<reference evidence="3 4" key="1">
    <citation type="submission" date="2019-05" db="EMBL/GenBank/DDBJ databases">
        <title>Genome of Alcanivorax gelatiniphagus, an oil degrading marine bacteria.</title>
        <authorList>
            <person name="Kwon K.K."/>
        </authorList>
    </citation>
    <scope>NUCLEOTIDE SEQUENCE [LARGE SCALE GENOMIC DNA]</scope>
    <source>
        <strain evidence="3 4">MEBiC 08158</strain>
    </source>
</reference>
<evidence type="ECO:0000256" key="1">
    <source>
        <dbReference type="ARBA" id="ARBA00009477"/>
    </source>
</evidence>
<keyword evidence="4" id="KW-1185">Reference proteome</keyword>
<dbReference type="NCBIfam" id="TIGR01730">
    <property type="entry name" value="RND_mfp"/>
    <property type="match status" value="1"/>
</dbReference>
<dbReference type="EMBL" id="VCQT01000022">
    <property type="protein sequence ID" value="TMW13761.1"/>
    <property type="molecule type" value="Genomic_DNA"/>
</dbReference>
<dbReference type="SUPFAM" id="SSF111369">
    <property type="entry name" value="HlyD-like secretion proteins"/>
    <property type="match status" value="1"/>
</dbReference>
<sequence length="253" mass="26758">MRAGWLIGLFTAVLMVAAPAAVRAQTVSGDGDIRGQISAVEHTVLAAPRQGRILEVKARLGERVAKGNALVRFDCRSPQAERDVARARLSAARAQHKVNKDLQAYQNISALEVELSGAEVERAAAELKVAEVRLGDCVVDAPFDGEVVGRNVNPYQWVSAGEPMLELSSVVRFEIEVVVPAAWLTRVKEGSALTFVADATGQTVAAKVARIVDRIDPVSQTVRLIATPTGEAVGVRPGMSGAVRFPASAGADS</sequence>
<dbReference type="Gene3D" id="2.40.30.170">
    <property type="match status" value="1"/>
</dbReference>
<comment type="similarity">
    <text evidence="1">Belongs to the membrane fusion protein (MFP) (TC 8.A.1) family.</text>
</comment>